<evidence type="ECO:0000313" key="2">
    <source>
        <dbReference type="EMBL" id="ELZ39346.1"/>
    </source>
</evidence>
<dbReference type="Pfam" id="PF26490">
    <property type="entry name" value="DUF8159"/>
    <property type="match status" value="1"/>
</dbReference>
<protein>
    <recommendedName>
        <fullName evidence="1">DUF8159 domain-containing protein</fullName>
    </recommendedName>
</protein>
<sequence length="128" mass="14252">MSTDSGAGNRPAMYALRDGLMKNGISLVDLRRSQGDPHVVFEQPTDAETDADNEHLQQLVTIALVFASHAGTVDRLATVTAVDPETEEVAGRLYVNRRVIDEYRRDEISKQAYAREVASTYRDRSIEV</sequence>
<organism evidence="2 3">
    <name type="scientific">Halorubrum saccharovorum DSM 1137</name>
    <dbReference type="NCBI Taxonomy" id="1227484"/>
    <lineage>
        <taxon>Archaea</taxon>
        <taxon>Methanobacteriati</taxon>
        <taxon>Methanobacteriota</taxon>
        <taxon>Stenosarchaea group</taxon>
        <taxon>Halobacteria</taxon>
        <taxon>Halobacteriales</taxon>
        <taxon>Haloferacaceae</taxon>
        <taxon>Halorubrum</taxon>
    </lineage>
</organism>
<proteinExistence type="predicted"/>
<keyword evidence="3" id="KW-1185">Reference proteome</keyword>
<dbReference type="Proteomes" id="UP000011514">
    <property type="component" value="Unassembled WGS sequence"/>
</dbReference>
<dbReference type="RefSeq" id="WP_004048203.1">
    <property type="nucleotide sequence ID" value="NZ_AOJE01000037.1"/>
</dbReference>
<evidence type="ECO:0000313" key="3">
    <source>
        <dbReference type="Proteomes" id="UP000011514"/>
    </source>
</evidence>
<comment type="caution">
    <text evidence="2">The sequence shown here is derived from an EMBL/GenBank/DDBJ whole genome shotgun (WGS) entry which is preliminary data.</text>
</comment>
<dbReference type="OrthoDB" id="320119at2157"/>
<evidence type="ECO:0000259" key="1">
    <source>
        <dbReference type="Pfam" id="PF26490"/>
    </source>
</evidence>
<dbReference type="AlphaFoldDB" id="M0DV14"/>
<dbReference type="STRING" id="1227484.C471_08510"/>
<reference evidence="2 3" key="1">
    <citation type="journal article" date="2014" name="PLoS Genet.">
        <title>Phylogenetically driven sequencing of extremely halophilic archaea reveals strategies for static and dynamic osmo-response.</title>
        <authorList>
            <person name="Becker E.A."/>
            <person name="Seitzer P.M."/>
            <person name="Tritt A."/>
            <person name="Larsen D."/>
            <person name="Krusor M."/>
            <person name="Yao A.I."/>
            <person name="Wu D."/>
            <person name="Madern D."/>
            <person name="Eisen J.A."/>
            <person name="Darling A.E."/>
            <person name="Facciotti M.T."/>
        </authorList>
    </citation>
    <scope>NUCLEOTIDE SEQUENCE [LARGE SCALE GENOMIC DNA]</scope>
    <source>
        <strain evidence="2 3">DSM 1137</strain>
    </source>
</reference>
<dbReference type="InterPro" id="IPR058473">
    <property type="entry name" value="DUF8159"/>
</dbReference>
<accession>M0DV14</accession>
<feature type="domain" description="DUF8159" evidence="1">
    <location>
        <begin position="14"/>
        <end position="124"/>
    </location>
</feature>
<dbReference type="PATRIC" id="fig|1227484.4.peg.1706"/>
<dbReference type="EMBL" id="AOJE01000037">
    <property type="protein sequence ID" value="ELZ39346.1"/>
    <property type="molecule type" value="Genomic_DNA"/>
</dbReference>
<gene>
    <name evidence="2" type="ORF">C471_08510</name>
</gene>
<name>M0DV14_9EURY</name>